<dbReference type="EC" id="2.7.7.77" evidence="8"/>
<dbReference type="GO" id="GO:0005525">
    <property type="term" value="F:GTP binding"/>
    <property type="evidence" value="ECO:0007669"/>
    <property type="project" value="UniProtKB-UniRule"/>
</dbReference>
<evidence type="ECO:0000256" key="7">
    <source>
        <dbReference type="ARBA" id="ARBA00023150"/>
    </source>
</evidence>
<evidence type="ECO:0000259" key="9">
    <source>
        <dbReference type="Pfam" id="PF12804"/>
    </source>
</evidence>
<sequence>MIYKNNITGVILAGGRSTRMGFDKGLIKLNDETFISHIKKAMSPIVNSILLISNHTSHDVFKINRHEDLFPDAGPVGAIYTGLQKSNTAFSLVVSCDVPLITTSILKLLIDREDDSDVIQFQVDSRKMPLVALYRNSCAPIMYEQLKKGERKLQFVLNDLKVRTIELDKKYWKNLTNVNTKEELVKIRNHD</sequence>
<dbReference type="InterPro" id="IPR029044">
    <property type="entry name" value="Nucleotide-diphossugar_trans"/>
</dbReference>
<comment type="function">
    <text evidence="8">Transfers a GMP moiety from GTP to Mo-molybdopterin (Mo-MPT) cofactor (Moco or molybdenum cofactor) to form Mo-molybdopterin guanine dinucleotide (Mo-MGD) cofactor.</text>
</comment>
<dbReference type="InterPro" id="IPR013482">
    <property type="entry name" value="Molybde_CF_guanTrfase"/>
</dbReference>
<organism evidence="10 11">
    <name type="scientific">Zhouia amylolytica</name>
    <dbReference type="NCBI Taxonomy" id="376730"/>
    <lineage>
        <taxon>Bacteria</taxon>
        <taxon>Pseudomonadati</taxon>
        <taxon>Bacteroidota</taxon>
        <taxon>Flavobacteriia</taxon>
        <taxon>Flavobacteriales</taxon>
        <taxon>Flavobacteriaceae</taxon>
        <taxon>Zhouia</taxon>
    </lineage>
</organism>
<feature type="binding site" evidence="8">
    <location>
        <begin position="12"/>
        <end position="14"/>
    </location>
    <ligand>
        <name>GTP</name>
        <dbReference type="ChEBI" id="CHEBI:37565"/>
    </ligand>
</feature>
<dbReference type="InterPro" id="IPR025877">
    <property type="entry name" value="MobA-like_NTP_Trfase"/>
</dbReference>
<comment type="subcellular location">
    <subcellularLocation>
        <location evidence="8">Cytoplasm</location>
    </subcellularLocation>
</comment>
<dbReference type="AlphaFoldDB" id="A0A1I6QG10"/>
<reference evidence="10 11" key="1">
    <citation type="submission" date="2016-10" db="EMBL/GenBank/DDBJ databases">
        <authorList>
            <person name="de Groot N.N."/>
        </authorList>
    </citation>
    <scope>NUCLEOTIDE SEQUENCE [LARGE SCALE GENOMIC DNA]</scope>
    <source>
        <strain evidence="10 11">CGMCC 1.6114</strain>
    </source>
</reference>
<feature type="binding site" evidence="8">
    <location>
        <position position="24"/>
    </location>
    <ligand>
        <name>GTP</name>
        <dbReference type="ChEBI" id="CHEBI:37565"/>
    </ligand>
</feature>
<dbReference type="RefSeq" id="WP_074976862.1">
    <property type="nucleotide sequence ID" value="NZ_FPAG01000002.1"/>
</dbReference>
<keyword evidence="6 8" id="KW-0342">GTP-binding</keyword>
<evidence type="ECO:0000313" key="11">
    <source>
        <dbReference type="Proteomes" id="UP000183209"/>
    </source>
</evidence>
<proteinExistence type="inferred from homology"/>
<evidence type="ECO:0000256" key="1">
    <source>
        <dbReference type="ARBA" id="ARBA00022490"/>
    </source>
</evidence>
<evidence type="ECO:0000256" key="5">
    <source>
        <dbReference type="ARBA" id="ARBA00022842"/>
    </source>
</evidence>
<evidence type="ECO:0000256" key="8">
    <source>
        <dbReference type="HAMAP-Rule" id="MF_00316"/>
    </source>
</evidence>
<dbReference type="HAMAP" id="MF_00316">
    <property type="entry name" value="MobA"/>
    <property type="match status" value="1"/>
</dbReference>
<protein>
    <recommendedName>
        <fullName evidence="8">Probable molybdenum cofactor guanylyltransferase</fullName>
        <shortName evidence="8">MoCo guanylyltransferase</shortName>
        <ecNumber evidence="8">2.7.7.77</ecNumber>
    </recommendedName>
    <alternativeName>
        <fullName evidence="8">GTP:molybdopterin guanylyltransferase</fullName>
    </alternativeName>
    <alternativeName>
        <fullName evidence="8">Mo-MPT guanylyltransferase</fullName>
    </alternativeName>
    <alternativeName>
        <fullName evidence="8">Molybdopterin guanylyltransferase</fullName>
    </alternativeName>
    <alternativeName>
        <fullName evidence="8">Molybdopterin-guanine dinucleotide synthase</fullName>
        <shortName evidence="8">MGD synthase</shortName>
    </alternativeName>
</protein>
<keyword evidence="4 8" id="KW-0547">Nucleotide-binding</keyword>
<dbReference type="PANTHER" id="PTHR19136:SF81">
    <property type="entry name" value="MOLYBDENUM COFACTOR GUANYLYLTRANSFERASE"/>
    <property type="match status" value="1"/>
</dbReference>
<evidence type="ECO:0000256" key="3">
    <source>
        <dbReference type="ARBA" id="ARBA00022723"/>
    </source>
</evidence>
<comment type="cofactor">
    <cofactor evidence="8">
        <name>Mg(2+)</name>
        <dbReference type="ChEBI" id="CHEBI:18420"/>
    </cofactor>
</comment>
<dbReference type="GO" id="GO:0005737">
    <property type="term" value="C:cytoplasm"/>
    <property type="evidence" value="ECO:0007669"/>
    <property type="project" value="UniProtKB-SubCell"/>
</dbReference>
<comment type="catalytic activity">
    <reaction evidence="8">
        <text>Mo-molybdopterin + GTP + H(+) = Mo-molybdopterin guanine dinucleotide + diphosphate</text>
        <dbReference type="Rhea" id="RHEA:34243"/>
        <dbReference type="ChEBI" id="CHEBI:15378"/>
        <dbReference type="ChEBI" id="CHEBI:33019"/>
        <dbReference type="ChEBI" id="CHEBI:37565"/>
        <dbReference type="ChEBI" id="CHEBI:71302"/>
        <dbReference type="ChEBI" id="CHEBI:71310"/>
        <dbReference type="EC" id="2.7.7.77"/>
    </reaction>
</comment>
<gene>
    <name evidence="8" type="primary">mobA</name>
    <name evidence="10" type="ORF">SAMN04487906_0640</name>
</gene>
<dbReference type="Gene3D" id="3.90.550.10">
    <property type="entry name" value="Spore Coat Polysaccharide Biosynthesis Protein SpsA, Chain A"/>
    <property type="match status" value="1"/>
</dbReference>
<comment type="domain">
    <text evidence="8">The N-terminal domain determines nucleotide recognition and specific binding, while the C-terminal domain determines the specific binding to the target protein.</text>
</comment>
<dbReference type="CDD" id="cd02503">
    <property type="entry name" value="MobA"/>
    <property type="match status" value="1"/>
</dbReference>
<keyword evidence="2 8" id="KW-0808">Transferase</keyword>
<dbReference type="Proteomes" id="UP000183209">
    <property type="component" value="Unassembled WGS sequence"/>
</dbReference>
<evidence type="ECO:0000256" key="4">
    <source>
        <dbReference type="ARBA" id="ARBA00022741"/>
    </source>
</evidence>
<feature type="binding site" evidence="8">
    <location>
        <position position="97"/>
    </location>
    <ligand>
        <name>Mg(2+)</name>
        <dbReference type="ChEBI" id="CHEBI:18420"/>
    </ligand>
</feature>
<feature type="domain" description="MobA-like NTP transferase" evidence="9">
    <location>
        <begin position="9"/>
        <end position="158"/>
    </location>
</feature>
<keyword evidence="3 8" id="KW-0479">Metal-binding</keyword>
<keyword evidence="1 8" id="KW-0963">Cytoplasm</keyword>
<keyword evidence="5 8" id="KW-0460">Magnesium</keyword>
<dbReference type="OrthoDB" id="9788394at2"/>
<dbReference type="GO" id="GO:0046872">
    <property type="term" value="F:metal ion binding"/>
    <property type="evidence" value="ECO:0007669"/>
    <property type="project" value="UniProtKB-KW"/>
</dbReference>
<comment type="similarity">
    <text evidence="8">Belongs to the MobA family.</text>
</comment>
<dbReference type="GO" id="GO:0061603">
    <property type="term" value="F:molybdenum cofactor guanylyltransferase activity"/>
    <property type="evidence" value="ECO:0007669"/>
    <property type="project" value="UniProtKB-EC"/>
</dbReference>
<keyword evidence="7 8" id="KW-0501">Molybdenum cofactor biosynthesis</keyword>
<accession>A0A1I6QG10</accession>
<dbReference type="PANTHER" id="PTHR19136">
    <property type="entry name" value="MOLYBDENUM COFACTOR GUANYLYLTRANSFERASE"/>
    <property type="match status" value="1"/>
</dbReference>
<feature type="binding site" evidence="8">
    <location>
        <position position="97"/>
    </location>
    <ligand>
        <name>GTP</name>
        <dbReference type="ChEBI" id="CHEBI:37565"/>
    </ligand>
</feature>
<feature type="binding site" evidence="8">
    <location>
        <position position="72"/>
    </location>
    <ligand>
        <name>GTP</name>
        <dbReference type="ChEBI" id="CHEBI:37565"/>
    </ligand>
</feature>
<dbReference type="EMBL" id="FPAG01000002">
    <property type="protein sequence ID" value="SFS51407.1"/>
    <property type="molecule type" value="Genomic_DNA"/>
</dbReference>
<dbReference type="Pfam" id="PF12804">
    <property type="entry name" value="NTP_transf_3"/>
    <property type="match status" value="1"/>
</dbReference>
<comment type="caution">
    <text evidence="8">Lacks conserved residue(s) required for the propagation of feature annotation.</text>
</comment>
<dbReference type="SUPFAM" id="SSF53448">
    <property type="entry name" value="Nucleotide-diphospho-sugar transferases"/>
    <property type="match status" value="1"/>
</dbReference>
<evidence type="ECO:0000256" key="2">
    <source>
        <dbReference type="ARBA" id="ARBA00022679"/>
    </source>
</evidence>
<name>A0A1I6QG10_9FLAO</name>
<evidence type="ECO:0000256" key="6">
    <source>
        <dbReference type="ARBA" id="ARBA00023134"/>
    </source>
</evidence>
<dbReference type="GO" id="GO:0006777">
    <property type="term" value="P:Mo-molybdopterin cofactor biosynthetic process"/>
    <property type="evidence" value="ECO:0007669"/>
    <property type="project" value="UniProtKB-KW"/>
</dbReference>
<evidence type="ECO:0000313" key="10">
    <source>
        <dbReference type="EMBL" id="SFS51407.1"/>
    </source>
</evidence>